<protein>
    <recommendedName>
        <fullName evidence="5">unspecific monooxygenase</fullName>
        <ecNumber evidence="5">1.14.14.1</ecNumber>
    </recommendedName>
</protein>
<dbReference type="PRINTS" id="PR00463">
    <property type="entry name" value="EP450I"/>
</dbReference>
<comment type="subcellular location">
    <subcellularLocation>
        <location evidence="3">Endoplasmic reticulum membrane</location>
        <topology evidence="3">Peripheral membrane protein</topology>
    </subcellularLocation>
    <subcellularLocation>
        <location evidence="2">Microsome membrane</location>
        <topology evidence="2">Peripheral membrane protein</topology>
    </subcellularLocation>
</comment>
<dbReference type="InterPro" id="IPR050476">
    <property type="entry name" value="Insect_CytP450_Detox"/>
</dbReference>
<comment type="cofactor">
    <cofactor evidence="1 15">
        <name>heme</name>
        <dbReference type="ChEBI" id="CHEBI:30413"/>
    </cofactor>
</comment>
<dbReference type="Gene3D" id="1.10.630.10">
    <property type="entry name" value="Cytochrome P450"/>
    <property type="match status" value="1"/>
</dbReference>
<evidence type="ECO:0000256" key="7">
    <source>
        <dbReference type="ARBA" id="ARBA00022723"/>
    </source>
</evidence>
<dbReference type="GO" id="GO:0020037">
    <property type="term" value="F:heme binding"/>
    <property type="evidence" value="ECO:0007669"/>
    <property type="project" value="InterPro"/>
</dbReference>
<proteinExistence type="evidence at transcript level"/>
<dbReference type="PRINTS" id="PR00385">
    <property type="entry name" value="P450"/>
</dbReference>
<keyword evidence="8" id="KW-0256">Endoplasmic reticulum</keyword>
<keyword evidence="9" id="KW-0492">Microsome</keyword>
<evidence type="ECO:0000256" key="10">
    <source>
        <dbReference type="ARBA" id="ARBA00023002"/>
    </source>
</evidence>
<reference evidence="17" key="1">
    <citation type="submission" date="2017-07" db="EMBL/GenBank/DDBJ databases">
        <title>Identification of CYP9s from Cydia pomonella.</title>
        <authorList>
            <person name="Chen Y."/>
            <person name="Wang W."/>
            <person name="Yang X.-Q."/>
        </authorList>
    </citation>
    <scope>NUCLEOTIDE SEQUENCE</scope>
</reference>
<evidence type="ECO:0000256" key="2">
    <source>
        <dbReference type="ARBA" id="ARBA00004174"/>
    </source>
</evidence>
<keyword evidence="6 15" id="KW-0349">Heme</keyword>
<dbReference type="CDD" id="cd11056">
    <property type="entry name" value="CYP6-like"/>
    <property type="match status" value="1"/>
</dbReference>
<evidence type="ECO:0000256" key="8">
    <source>
        <dbReference type="ARBA" id="ARBA00022824"/>
    </source>
</evidence>
<evidence type="ECO:0000256" key="11">
    <source>
        <dbReference type="ARBA" id="ARBA00023004"/>
    </source>
</evidence>
<dbReference type="GO" id="GO:0005789">
    <property type="term" value="C:endoplasmic reticulum membrane"/>
    <property type="evidence" value="ECO:0007669"/>
    <property type="project" value="UniProtKB-SubCell"/>
</dbReference>
<dbReference type="Pfam" id="PF00067">
    <property type="entry name" value="p450"/>
    <property type="match status" value="1"/>
</dbReference>
<dbReference type="GO" id="GO:0016712">
    <property type="term" value="F:oxidoreductase activity, acting on paired donors, with incorporation or reduction of molecular oxygen, reduced flavin or flavoprotein as one donor, and incorporation of one atom of oxygen"/>
    <property type="evidence" value="ECO:0007669"/>
    <property type="project" value="UniProtKB-EC"/>
</dbReference>
<feature type="binding site" description="axial binding residue" evidence="15">
    <location>
        <position position="434"/>
    </location>
    <ligand>
        <name>heme</name>
        <dbReference type="ChEBI" id="CHEBI:30413"/>
    </ligand>
    <ligandPart>
        <name>Fe</name>
        <dbReference type="ChEBI" id="CHEBI:18248"/>
    </ligandPart>
</feature>
<dbReference type="PROSITE" id="PS00086">
    <property type="entry name" value="CYTOCHROME_P450"/>
    <property type="match status" value="1"/>
</dbReference>
<evidence type="ECO:0000256" key="1">
    <source>
        <dbReference type="ARBA" id="ARBA00001971"/>
    </source>
</evidence>
<evidence type="ECO:0000256" key="16">
    <source>
        <dbReference type="RuleBase" id="RU000461"/>
    </source>
</evidence>
<dbReference type="InterPro" id="IPR017972">
    <property type="entry name" value="Cyt_P450_CS"/>
</dbReference>
<comment type="similarity">
    <text evidence="4 16">Belongs to the cytochrome P450 family.</text>
</comment>
<dbReference type="FunFam" id="1.10.630.10:FF:000042">
    <property type="entry name" value="Cytochrome P450"/>
    <property type="match status" value="1"/>
</dbReference>
<keyword evidence="11 15" id="KW-0408">Iron</keyword>
<dbReference type="InterPro" id="IPR036396">
    <property type="entry name" value="Cyt_P450_sf"/>
</dbReference>
<dbReference type="EC" id="1.14.14.1" evidence="5"/>
<evidence type="ECO:0000256" key="9">
    <source>
        <dbReference type="ARBA" id="ARBA00022848"/>
    </source>
</evidence>
<gene>
    <name evidence="17" type="primary">CYP6B77</name>
</gene>
<evidence type="ECO:0000256" key="3">
    <source>
        <dbReference type="ARBA" id="ARBA00004406"/>
    </source>
</evidence>
<keyword evidence="12 16" id="KW-0503">Monooxygenase</keyword>
<evidence type="ECO:0000256" key="14">
    <source>
        <dbReference type="ARBA" id="ARBA00047827"/>
    </source>
</evidence>
<evidence type="ECO:0000256" key="6">
    <source>
        <dbReference type="ARBA" id="ARBA00022617"/>
    </source>
</evidence>
<organism evidence="17">
    <name type="scientific">Cydia pomonella</name>
    <name type="common">Codling moth</name>
    <dbReference type="NCBI Taxonomy" id="82600"/>
    <lineage>
        <taxon>Eukaryota</taxon>
        <taxon>Metazoa</taxon>
        <taxon>Ecdysozoa</taxon>
        <taxon>Arthropoda</taxon>
        <taxon>Hexapoda</taxon>
        <taxon>Insecta</taxon>
        <taxon>Pterygota</taxon>
        <taxon>Neoptera</taxon>
        <taxon>Endopterygota</taxon>
        <taxon>Lepidoptera</taxon>
        <taxon>Glossata</taxon>
        <taxon>Ditrysia</taxon>
        <taxon>Tortricoidea</taxon>
        <taxon>Tortricidae</taxon>
        <taxon>Olethreutinae</taxon>
        <taxon>Grapholitini</taxon>
        <taxon>Cydia</taxon>
    </lineage>
</organism>
<evidence type="ECO:0000256" key="4">
    <source>
        <dbReference type="ARBA" id="ARBA00010617"/>
    </source>
</evidence>
<keyword evidence="13" id="KW-0472">Membrane</keyword>
<keyword evidence="10 16" id="KW-0560">Oxidoreductase</keyword>
<dbReference type="InterPro" id="IPR002401">
    <property type="entry name" value="Cyt_P450_E_grp-I"/>
</dbReference>
<comment type="catalytic activity">
    <reaction evidence="14">
        <text>an organic molecule + reduced [NADPH--hemoprotein reductase] + O2 = an alcohol + oxidized [NADPH--hemoprotein reductase] + H2O + H(+)</text>
        <dbReference type="Rhea" id="RHEA:17149"/>
        <dbReference type="Rhea" id="RHEA-COMP:11964"/>
        <dbReference type="Rhea" id="RHEA-COMP:11965"/>
        <dbReference type="ChEBI" id="CHEBI:15377"/>
        <dbReference type="ChEBI" id="CHEBI:15378"/>
        <dbReference type="ChEBI" id="CHEBI:15379"/>
        <dbReference type="ChEBI" id="CHEBI:30879"/>
        <dbReference type="ChEBI" id="CHEBI:57618"/>
        <dbReference type="ChEBI" id="CHEBI:58210"/>
        <dbReference type="ChEBI" id="CHEBI:142491"/>
        <dbReference type="EC" id="1.14.14.1"/>
    </reaction>
</comment>
<dbReference type="InterPro" id="IPR001128">
    <property type="entry name" value="Cyt_P450"/>
</dbReference>
<dbReference type="AlphaFoldDB" id="A0A8D4P748"/>
<dbReference type="GO" id="GO:0005506">
    <property type="term" value="F:iron ion binding"/>
    <property type="evidence" value="ECO:0007669"/>
    <property type="project" value="InterPro"/>
</dbReference>
<name>A0A8D4P748_CYDPO</name>
<evidence type="ECO:0000256" key="15">
    <source>
        <dbReference type="PIRSR" id="PIRSR602401-1"/>
    </source>
</evidence>
<dbReference type="PANTHER" id="PTHR24292:SF104">
    <property type="entry name" value="CYTOCHROME P450 308A1-RELATED"/>
    <property type="match status" value="1"/>
</dbReference>
<sequence>MTLIILIITFVICLGYSLYQHFTKFNNYWEIRNVRGPKPTFFFGNIIDSCLRKKPVGVVFKEIYDAYPEEKVVGFFRMRSPDLLLRDLDVVKYVLIKDFDIFTDRGKEYSKSGLGANLFHADSATWRVLRKRFSPMFTSGKLRNMMYLLTERGDRFVEYIDRITKKGAEQEIHGLTQKFTQSAIIACVFGLDLDTFDQQHETLQRIDKKIFSVKYGSELESMYPGILKKIGGWLFPEEVKTFFSKLIKDVIAMRNGQPSNRHDFMDLLLELKKENTLDMTDEDIAAQAYIFYAAGYESSASTMGFLLYQLALNQDIQEKLYTEIKEALENNNGEMTYDAIMNLEYMEKVFNETLRMYPIITKLKRRSKAPYKIPETNIIIDKGQLIKISVLGIHHDEKYYPNPEVFDPQRFSPENVQARHKCAFLPFGEGPKQCIGIRFAQMQSWVGLAKLLLRYRVEPSQNTPLRFAYEPRRVMLYPKGGFPINIVRRH</sequence>
<evidence type="ECO:0000313" key="17">
    <source>
        <dbReference type="EMBL" id="AZJ25104.1"/>
    </source>
</evidence>
<accession>A0A8D4P748</accession>
<evidence type="ECO:0000256" key="12">
    <source>
        <dbReference type="ARBA" id="ARBA00023033"/>
    </source>
</evidence>
<keyword evidence="7 15" id="KW-0479">Metal-binding</keyword>
<dbReference type="SUPFAM" id="SSF48264">
    <property type="entry name" value="Cytochrome P450"/>
    <property type="match status" value="1"/>
</dbReference>
<evidence type="ECO:0000256" key="13">
    <source>
        <dbReference type="ARBA" id="ARBA00023136"/>
    </source>
</evidence>
<dbReference type="PANTHER" id="PTHR24292">
    <property type="entry name" value="CYTOCHROME P450"/>
    <property type="match status" value="1"/>
</dbReference>
<dbReference type="EMBL" id="MF574691">
    <property type="protein sequence ID" value="AZJ25104.1"/>
    <property type="molecule type" value="mRNA"/>
</dbReference>
<evidence type="ECO:0000256" key="5">
    <source>
        <dbReference type="ARBA" id="ARBA00012109"/>
    </source>
</evidence>